<feature type="compositionally biased region" description="Polar residues" evidence="1">
    <location>
        <begin position="1"/>
        <end position="12"/>
    </location>
</feature>
<keyword evidence="3" id="KW-1185">Reference proteome</keyword>
<evidence type="ECO:0000256" key="1">
    <source>
        <dbReference type="SAM" id="MobiDB-lite"/>
    </source>
</evidence>
<gene>
    <name evidence="2" type="ORF">DH2020_041671</name>
</gene>
<dbReference type="Proteomes" id="UP001318860">
    <property type="component" value="Unassembled WGS sequence"/>
</dbReference>
<reference evidence="2 3" key="1">
    <citation type="journal article" date="2021" name="Comput. Struct. Biotechnol. J.">
        <title>De novo genome assembly of the potent medicinal plant Rehmannia glutinosa using nanopore technology.</title>
        <authorList>
            <person name="Ma L."/>
            <person name="Dong C."/>
            <person name="Song C."/>
            <person name="Wang X."/>
            <person name="Zheng X."/>
            <person name="Niu Y."/>
            <person name="Chen S."/>
            <person name="Feng W."/>
        </authorList>
    </citation>
    <scope>NUCLEOTIDE SEQUENCE [LARGE SCALE GENOMIC DNA]</scope>
    <source>
        <strain evidence="2">DH-2019</strain>
    </source>
</reference>
<protein>
    <submittedName>
        <fullName evidence="2">Uncharacterized protein</fullName>
    </submittedName>
</protein>
<comment type="caution">
    <text evidence="2">The sequence shown here is derived from an EMBL/GenBank/DDBJ whole genome shotgun (WGS) entry which is preliminary data.</text>
</comment>
<evidence type="ECO:0000313" key="2">
    <source>
        <dbReference type="EMBL" id="KAK6124584.1"/>
    </source>
</evidence>
<dbReference type="EMBL" id="JABTTQ020002360">
    <property type="protein sequence ID" value="KAK6124584.1"/>
    <property type="molecule type" value="Genomic_DNA"/>
</dbReference>
<proteinExistence type="predicted"/>
<sequence length="182" mass="21211">MKETRTLPNTLMSPRKSHKPFMRAKRTQGCYDTKRNTSEPRYLIELLLMGVERSNLLEYERTQDPQEHLDKFYAEADNFSSPTRDNDDVMTKGTHKRDYAHLTRGSSSAFPELHRDTYAFECAQSRIFPRTRPHSSETLAIASHFLRTSIWHPYALNLCSTEHLRALQTLNQTSQCHQPMHG</sequence>
<evidence type="ECO:0000313" key="3">
    <source>
        <dbReference type="Proteomes" id="UP001318860"/>
    </source>
</evidence>
<organism evidence="2 3">
    <name type="scientific">Rehmannia glutinosa</name>
    <name type="common">Chinese foxglove</name>
    <dbReference type="NCBI Taxonomy" id="99300"/>
    <lineage>
        <taxon>Eukaryota</taxon>
        <taxon>Viridiplantae</taxon>
        <taxon>Streptophyta</taxon>
        <taxon>Embryophyta</taxon>
        <taxon>Tracheophyta</taxon>
        <taxon>Spermatophyta</taxon>
        <taxon>Magnoliopsida</taxon>
        <taxon>eudicotyledons</taxon>
        <taxon>Gunneridae</taxon>
        <taxon>Pentapetalae</taxon>
        <taxon>asterids</taxon>
        <taxon>lamiids</taxon>
        <taxon>Lamiales</taxon>
        <taxon>Orobanchaceae</taxon>
        <taxon>Rehmannieae</taxon>
        <taxon>Rehmannia</taxon>
    </lineage>
</organism>
<accession>A0ABR0UPK9</accession>
<name>A0ABR0UPK9_REHGL</name>
<feature type="compositionally biased region" description="Basic residues" evidence="1">
    <location>
        <begin position="15"/>
        <end position="26"/>
    </location>
</feature>
<feature type="region of interest" description="Disordered" evidence="1">
    <location>
        <begin position="1"/>
        <end position="26"/>
    </location>
</feature>